<dbReference type="Proteomes" id="UP001234202">
    <property type="component" value="Unassembled WGS sequence"/>
</dbReference>
<gene>
    <name evidence="1" type="ORF">QFC24_001082</name>
</gene>
<evidence type="ECO:0000313" key="2">
    <source>
        <dbReference type="Proteomes" id="UP001234202"/>
    </source>
</evidence>
<organism evidence="1 2">
    <name type="scientific">Naganishia onofrii</name>
    <dbReference type="NCBI Taxonomy" id="1851511"/>
    <lineage>
        <taxon>Eukaryota</taxon>
        <taxon>Fungi</taxon>
        <taxon>Dikarya</taxon>
        <taxon>Basidiomycota</taxon>
        <taxon>Agaricomycotina</taxon>
        <taxon>Tremellomycetes</taxon>
        <taxon>Filobasidiales</taxon>
        <taxon>Filobasidiaceae</taxon>
        <taxon>Naganishia</taxon>
    </lineage>
</organism>
<keyword evidence="2" id="KW-1185">Reference proteome</keyword>
<evidence type="ECO:0000313" key="1">
    <source>
        <dbReference type="EMBL" id="KAJ9127672.1"/>
    </source>
</evidence>
<protein>
    <submittedName>
        <fullName evidence="1">Uncharacterized protein</fullName>
    </submittedName>
</protein>
<dbReference type="EMBL" id="JASBWV010000002">
    <property type="protein sequence ID" value="KAJ9127672.1"/>
    <property type="molecule type" value="Genomic_DNA"/>
</dbReference>
<comment type="caution">
    <text evidence="1">The sequence shown here is derived from an EMBL/GenBank/DDBJ whole genome shotgun (WGS) entry which is preliminary data.</text>
</comment>
<proteinExistence type="predicted"/>
<reference evidence="1" key="1">
    <citation type="submission" date="2023-04" db="EMBL/GenBank/DDBJ databases">
        <title>Draft Genome sequencing of Naganishia species isolated from polar environments using Oxford Nanopore Technology.</title>
        <authorList>
            <person name="Leo P."/>
            <person name="Venkateswaran K."/>
        </authorList>
    </citation>
    <scope>NUCLEOTIDE SEQUENCE</scope>
    <source>
        <strain evidence="1">DBVPG 5303</strain>
    </source>
</reference>
<accession>A0ACC2XUK0</accession>
<name>A0ACC2XUK0_9TREE</name>
<sequence>MGRNASDIRHVVTAVGSRSVPSAQKFIDDVLSSTTDSKSATPHGSYDDVFGDKNVDVVYIGTPHTMHYENTKAALLAGKHVLCEKVGGARRCHAAES</sequence>